<dbReference type="AlphaFoldDB" id="A0A067BW51"/>
<organism evidence="2 3">
    <name type="scientific">Saprolegnia parasitica (strain CBS 223.65)</name>
    <dbReference type="NCBI Taxonomy" id="695850"/>
    <lineage>
        <taxon>Eukaryota</taxon>
        <taxon>Sar</taxon>
        <taxon>Stramenopiles</taxon>
        <taxon>Oomycota</taxon>
        <taxon>Saprolegniomycetes</taxon>
        <taxon>Saprolegniales</taxon>
        <taxon>Saprolegniaceae</taxon>
        <taxon>Saprolegnia</taxon>
    </lineage>
</organism>
<gene>
    <name evidence="2" type="ORF">SPRG_11697</name>
</gene>
<evidence type="ECO:0000313" key="2">
    <source>
        <dbReference type="EMBL" id="KDO22513.1"/>
    </source>
</evidence>
<dbReference type="EMBL" id="KK583267">
    <property type="protein sequence ID" value="KDO22513.1"/>
    <property type="molecule type" value="Genomic_DNA"/>
</dbReference>
<dbReference type="OrthoDB" id="10542445at2759"/>
<keyword evidence="1" id="KW-1133">Transmembrane helix</keyword>
<protein>
    <submittedName>
        <fullName evidence="2">Uncharacterized protein</fullName>
    </submittedName>
</protein>
<reference evidence="2 3" key="1">
    <citation type="journal article" date="2013" name="PLoS Genet.">
        <title>Distinctive expansion of potential virulence genes in the genome of the oomycete fish pathogen Saprolegnia parasitica.</title>
        <authorList>
            <person name="Jiang R.H."/>
            <person name="de Bruijn I."/>
            <person name="Haas B.J."/>
            <person name="Belmonte R."/>
            <person name="Lobach L."/>
            <person name="Christie J."/>
            <person name="van den Ackerveken G."/>
            <person name="Bottin A."/>
            <person name="Bulone V."/>
            <person name="Diaz-Moreno S.M."/>
            <person name="Dumas B."/>
            <person name="Fan L."/>
            <person name="Gaulin E."/>
            <person name="Govers F."/>
            <person name="Grenville-Briggs L.J."/>
            <person name="Horner N.R."/>
            <person name="Levin J.Z."/>
            <person name="Mammella M."/>
            <person name="Meijer H.J."/>
            <person name="Morris P."/>
            <person name="Nusbaum C."/>
            <person name="Oome S."/>
            <person name="Phillips A.J."/>
            <person name="van Rooyen D."/>
            <person name="Rzeszutek E."/>
            <person name="Saraiva M."/>
            <person name="Secombes C.J."/>
            <person name="Seidl M.F."/>
            <person name="Snel B."/>
            <person name="Stassen J.H."/>
            <person name="Sykes S."/>
            <person name="Tripathy S."/>
            <person name="van den Berg H."/>
            <person name="Vega-Arreguin J.C."/>
            <person name="Wawra S."/>
            <person name="Young S.K."/>
            <person name="Zeng Q."/>
            <person name="Dieguez-Uribeondo J."/>
            <person name="Russ C."/>
            <person name="Tyler B.M."/>
            <person name="van West P."/>
        </authorList>
    </citation>
    <scope>NUCLEOTIDE SEQUENCE [LARGE SCALE GENOMIC DNA]</scope>
    <source>
        <strain evidence="2 3">CBS 223.65</strain>
    </source>
</reference>
<feature type="transmembrane region" description="Helical" evidence="1">
    <location>
        <begin position="543"/>
        <end position="566"/>
    </location>
</feature>
<dbReference type="GeneID" id="24133718"/>
<proteinExistence type="predicted"/>
<evidence type="ECO:0000256" key="1">
    <source>
        <dbReference type="SAM" id="Phobius"/>
    </source>
</evidence>
<dbReference type="KEGG" id="spar:SPRG_11697"/>
<feature type="transmembrane region" description="Helical" evidence="1">
    <location>
        <begin position="21"/>
        <end position="43"/>
    </location>
</feature>
<dbReference type="Proteomes" id="UP000030745">
    <property type="component" value="Unassembled WGS sequence"/>
</dbReference>
<keyword evidence="1" id="KW-0812">Transmembrane</keyword>
<dbReference type="VEuPathDB" id="FungiDB:SPRG_11697"/>
<name>A0A067BW51_SAPPC</name>
<evidence type="ECO:0000313" key="3">
    <source>
        <dbReference type="Proteomes" id="UP000030745"/>
    </source>
</evidence>
<keyword evidence="3" id="KW-1185">Reference proteome</keyword>
<accession>A0A067BW51</accession>
<keyword evidence="1" id="KW-0472">Membrane</keyword>
<sequence length="569" mass="62109">MQIAAAGPSVMVPSVRPWRHAVGLLYVVGSVGLSFYSLSLFVPYLQNDLFWRGFATLNTSAALRYVYNRALISFNATSRVLDVEALPWSDPYLVLPTYGRQLLYQHMTALPTAIASLRRLDSSLFTFLPTKYCWLDLERRWEMGVTTATQARCVANDRANGAAYLEAVLRNMDFEAWYAQNGQRFDMRVLTPLNASAAGSAWSTRLFAHTFLDVPSEVRLWEAHGIASFQLLYSNHYEVGVLETIAVENALGVVSSFTIKSIASVQRGTPSWTTALLTGNFEFELQGPGVNQSLVRHTPRFYGDIDPTQVQVYLLGPFRGPINDVVHAQIGMLNNLRLRWVPPPPDLIGAVQSFDALVLAALQSNAAFARAYNAVPASMELPPPLWTDAPTVYFGGNPMCAKQLPLHFTWTRQSSLFVVANGVNTSRLCSIDACTAYLASVAAAAELLGTISAALPASVIDSDVGLMQFAAPASNDSDISLQTQRLFAPMWRPHGVACAYDWVQNVREVVSFEGDVRSLQLMSAAYTGASTTFAPPRVSLGSYLLAMTAVVTGVLCLVAAAIVSWAPAR</sequence>
<dbReference type="RefSeq" id="XP_012206761.1">
    <property type="nucleotide sequence ID" value="XM_012351371.1"/>
</dbReference>